<feature type="disulfide bond" evidence="15">
    <location>
        <begin position="96"/>
        <end position="110"/>
    </location>
</feature>
<dbReference type="Gene3D" id="2.60.40.1180">
    <property type="entry name" value="Golgi alpha-mannosidase II"/>
    <property type="match status" value="1"/>
</dbReference>
<evidence type="ECO:0000256" key="17">
    <source>
        <dbReference type="SAM" id="MobiDB-lite"/>
    </source>
</evidence>
<organism evidence="19 20">
    <name type="scientific">Endocarpon pusillum</name>
    <dbReference type="NCBI Taxonomy" id="364733"/>
    <lineage>
        <taxon>Eukaryota</taxon>
        <taxon>Fungi</taxon>
        <taxon>Dikarya</taxon>
        <taxon>Ascomycota</taxon>
        <taxon>Pezizomycotina</taxon>
        <taxon>Eurotiomycetes</taxon>
        <taxon>Chaetothyriomycetidae</taxon>
        <taxon>Verrucariales</taxon>
        <taxon>Verrucariaceae</taxon>
        <taxon>Endocarpon</taxon>
    </lineage>
</organism>
<name>A0A8H7AJG1_9EURO</name>
<dbReference type="GO" id="GO:0016052">
    <property type="term" value="P:carbohydrate catabolic process"/>
    <property type="evidence" value="ECO:0007669"/>
    <property type="project" value="InterPro"/>
</dbReference>
<keyword evidence="8" id="KW-0106">Calcium</keyword>
<dbReference type="SMART" id="SM00642">
    <property type="entry name" value="Aamy"/>
    <property type="match status" value="1"/>
</dbReference>
<evidence type="ECO:0000256" key="15">
    <source>
        <dbReference type="PIRSR" id="PIRSR001024-4"/>
    </source>
</evidence>
<feature type="binding site" evidence="16">
    <location>
        <position position="243"/>
    </location>
    <ligand>
        <name>substrate</name>
    </ligand>
</feature>
<dbReference type="Pfam" id="PF00128">
    <property type="entry name" value="Alpha-amylase"/>
    <property type="match status" value="1"/>
</dbReference>
<feature type="binding site" evidence="16">
    <location>
        <position position="290"/>
    </location>
    <ligand>
        <name>substrate</name>
    </ligand>
</feature>
<protein>
    <recommendedName>
        <fullName evidence="4">alpha-amylase</fullName>
        <ecNumber evidence="4">3.2.1.1</ecNumber>
    </recommendedName>
</protein>
<dbReference type="SUPFAM" id="SSF51011">
    <property type="entry name" value="Glycosyl hydrolase domain"/>
    <property type="match status" value="1"/>
</dbReference>
<feature type="disulfide bond" evidence="15">
    <location>
        <begin position="186"/>
        <end position="229"/>
    </location>
</feature>
<dbReference type="PIRSF" id="PIRSF001024">
    <property type="entry name" value="Alph-amyl_fung"/>
    <property type="match status" value="1"/>
</dbReference>
<evidence type="ECO:0000256" key="3">
    <source>
        <dbReference type="ARBA" id="ARBA00008061"/>
    </source>
</evidence>
<evidence type="ECO:0000256" key="16">
    <source>
        <dbReference type="PIRSR" id="PIRSR001024-5"/>
    </source>
</evidence>
<feature type="disulfide bond" evidence="15">
    <location>
        <begin position="386"/>
        <end position="421"/>
    </location>
</feature>
<dbReference type="EC" id="3.2.1.1" evidence="4"/>
<evidence type="ECO:0000256" key="8">
    <source>
        <dbReference type="ARBA" id="ARBA00022837"/>
    </source>
</evidence>
<accession>A0A8H7AJG1</accession>
<keyword evidence="12" id="KW-0326">Glycosidase</keyword>
<dbReference type="GO" id="GO:0005509">
    <property type="term" value="F:calcium ion binding"/>
    <property type="evidence" value="ECO:0007669"/>
    <property type="project" value="InterPro"/>
</dbReference>
<proteinExistence type="inferred from homology"/>
<reference evidence="19" key="1">
    <citation type="submission" date="2020-02" db="EMBL/GenBank/DDBJ databases">
        <authorList>
            <person name="Palmer J.M."/>
        </authorList>
    </citation>
    <scope>NUCLEOTIDE SEQUENCE</scope>
    <source>
        <strain evidence="19">EPUS1.4</strain>
        <tissue evidence="19">Thallus</tissue>
    </source>
</reference>
<dbReference type="InterPro" id="IPR013777">
    <property type="entry name" value="A-amylase-like"/>
</dbReference>
<feature type="region of interest" description="Disordered" evidence="17">
    <location>
        <begin position="421"/>
        <end position="444"/>
    </location>
</feature>
<evidence type="ECO:0000256" key="5">
    <source>
        <dbReference type="ARBA" id="ARBA00022723"/>
    </source>
</evidence>
<comment type="caution">
    <text evidence="19">The sequence shown here is derived from an EMBL/GenBank/DDBJ whole genome shotgun (WGS) entry which is preliminary data.</text>
</comment>
<evidence type="ECO:0000256" key="11">
    <source>
        <dbReference type="ARBA" id="ARBA00023277"/>
    </source>
</evidence>
<keyword evidence="9 15" id="KW-1015">Disulfide bond</keyword>
<dbReference type="CDD" id="cd11319">
    <property type="entry name" value="AmyAc_euk_AmyA"/>
    <property type="match status" value="1"/>
</dbReference>
<dbReference type="Proteomes" id="UP000606974">
    <property type="component" value="Unassembled WGS sequence"/>
</dbReference>
<evidence type="ECO:0000313" key="19">
    <source>
        <dbReference type="EMBL" id="KAF7508534.1"/>
    </source>
</evidence>
<gene>
    <name evidence="19" type="ORF">GJ744_009083</name>
</gene>
<dbReference type="InterPro" id="IPR013780">
    <property type="entry name" value="Glyco_hydro_b"/>
</dbReference>
<dbReference type="InterPro" id="IPR015340">
    <property type="entry name" value="A_amylase_C_dom"/>
</dbReference>
<evidence type="ECO:0000256" key="10">
    <source>
        <dbReference type="ARBA" id="ARBA00023180"/>
    </source>
</evidence>
<keyword evidence="7" id="KW-0378">Hydrolase</keyword>
<feature type="site" description="Transition state stabilizer" evidence="14">
    <location>
        <position position="243"/>
    </location>
</feature>
<feature type="binding site" evidence="16">
    <location>
        <position position="29"/>
    </location>
    <ligand>
        <name>substrate</name>
    </ligand>
</feature>
<evidence type="ECO:0000256" key="13">
    <source>
        <dbReference type="PIRSR" id="PIRSR001024-1"/>
    </source>
</evidence>
<feature type="domain" description="Glycosyl hydrolase family 13 catalytic" evidence="18">
    <location>
        <begin position="1"/>
        <end position="315"/>
    </location>
</feature>
<evidence type="ECO:0000256" key="12">
    <source>
        <dbReference type="ARBA" id="ARBA00023295"/>
    </source>
</evidence>
<feature type="active site" description="Proton donor" evidence="13">
    <location>
        <position position="176"/>
    </location>
</feature>
<dbReference type="OrthoDB" id="204980at2759"/>
<evidence type="ECO:0000256" key="9">
    <source>
        <dbReference type="ARBA" id="ARBA00023157"/>
    </source>
</evidence>
<dbReference type="EMBL" id="JAACFV010000052">
    <property type="protein sequence ID" value="KAF7508534.1"/>
    <property type="molecule type" value="Genomic_DNA"/>
</dbReference>
<dbReference type="GO" id="GO:0004556">
    <property type="term" value="F:alpha-amylase activity"/>
    <property type="evidence" value="ECO:0007669"/>
    <property type="project" value="UniProtKB-EC"/>
</dbReference>
<keyword evidence="11" id="KW-0119">Carbohydrate metabolism</keyword>
<feature type="compositionally biased region" description="Polar residues" evidence="17">
    <location>
        <begin position="426"/>
        <end position="443"/>
    </location>
</feature>
<evidence type="ECO:0000256" key="14">
    <source>
        <dbReference type="PIRSR" id="PIRSR001024-2"/>
    </source>
</evidence>
<keyword evidence="5" id="KW-0479">Metal-binding</keyword>
<evidence type="ECO:0000313" key="20">
    <source>
        <dbReference type="Proteomes" id="UP000606974"/>
    </source>
</evidence>
<evidence type="ECO:0000256" key="7">
    <source>
        <dbReference type="ARBA" id="ARBA00022801"/>
    </source>
</evidence>
<evidence type="ECO:0000259" key="18">
    <source>
        <dbReference type="SMART" id="SM00642"/>
    </source>
</evidence>
<dbReference type="Pfam" id="PF09260">
    <property type="entry name" value="A_amylase_dom_C"/>
    <property type="match status" value="1"/>
</dbReference>
<comment type="similarity">
    <text evidence="3">Belongs to the glycosyl hydrolase 13 family.</text>
</comment>
<dbReference type="Gene3D" id="3.20.20.80">
    <property type="entry name" value="Glycosidases"/>
    <property type="match status" value="1"/>
</dbReference>
<dbReference type="PANTHER" id="PTHR10357">
    <property type="entry name" value="ALPHA-AMYLASE FAMILY MEMBER"/>
    <property type="match status" value="1"/>
</dbReference>
<keyword evidence="20" id="KW-1185">Reference proteome</keyword>
<keyword evidence="10" id="KW-0325">Glycoprotein</keyword>
<dbReference type="InterPro" id="IPR017853">
    <property type="entry name" value="GH"/>
</dbReference>
<keyword evidence="6" id="KW-0732">Signal</keyword>
<feature type="binding site" evidence="16">
    <location>
        <position position="180"/>
    </location>
    <ligand>
        <name>substrate</name>
    </ligand>
</feature>
<comment type="catalytic activity">
    <reaction evidence="1">
        <text>Endohydrolysis of (1-&gt;4)-alpha-D-glucosidic linkages in polysaccharides containing three or more (1-&gt;4)-alpha-linked D-glucose units.</text>
        <dbReference type="EC" id="3.2.1.1"/>
    </reaction>
</comment>
<feature type="binding site" evidence="16">
    <location>
        <position position="150"/>
    </location>
    <ligand>
        <name>substrate</name>
    </ligand>
</feature>
<comment type="cofactor">
    <cofactor evidence="2">
        <name>Ca(2+)</name>
        <dbReference type="ChEBI" id="CHEBI:29108"/>
    </cofactor>
</comment>
<dbReference type="FunFam" id="3.20.20.80:FF:000120">
    <property type="entry name" value="Alpha-amylase A"/>
    <property type="match status" value="1"/>
</dbReference>
<evidence type="ECO:0000256" key="1">
    <source>
        <dbReference type="ARBA" id="ARBA00000548"/>
    </source>
</evidence>
<evidence type="ECO:0000256" key="2">
    <source>
        <dbReference type="ARBA" id="ARBA00001913"/>
    </source>
</evidence>
<feature type="active site" description="Nucleophile" evidence="13">
    <location>
        <position position="152"/>
    </location>
</feature>
<evidence type="ECO:0000256" key="6">
    <source>
        <dbReference type="ARBA" id="ARBA00022729"/>
    </source>
</evidence>
<dbReference type="AlphaFoldDB" id="A0A8H7AJG1"/>
<dbReference type="PANTHER" id="PTHR10357:SF215">
    <property type="entry name" value="ALPHA-AMYLASE 1"/>
    <property type="match status" value="1"/>
</dbReference>
<dbReference type="SUPFAM" id="SSF51445">
    <property type="entry name" value="(Trans)glycosidases"/>
    <property type="match status" value="1"/>
</dbReference>
<dbReference type="InterPro" id="IPR006047">
    <property type="entry name" value="GH13_cat_dom"/>
</dbReference>
<evidence type="ECO:0000256" key="4">
    <source>
        <dbReference type="ARBA" id="ARBA00012595"/>
    </source>
</evidence>
<sequence>MGFSAVWISPVTLNLQQKTKDLESYHGYWQQDLYAVNSQFGTMKDLKDLSDALHKRDMYLMLDVVVGNMAFAGAPEKVDYSVFAPFNQQAFFHPYCPIPDAGDVLGVQKCWLGDTEVSLPDLRTEDPTVANMLYDWITSLVSNYSVDGIRIDSVANLSPDFLPGLNKAAGSYCLGEVHDGGVESACGFQRLLDGFLNFPIYYPLTRAFQNSSHTMSDLVDAIAAELDACKDVTLLGTFSENHDLPRFASFTSDLSLAQNILTFNILYEGIPVLYYGQEHNLDGSFNPVNREALWLKQYDTSAPLYQLTSTLNTLRTHAITSNDTYLDYIGRVIHHDEHTLAVRKGFDDNQIIMLLNNNGAESSAYETNLSGTGFREGKTVIEVISCKTMTAGKGGDLAVKIERGAPQVFYPVASLDGTSICKGEDQNGSGNRGSNSTKPSTSPELLKPLSTGLCMSVLLWIWIFLSQ</sequence>